<evidence type="ECO:0000313" key="3">
    <source>
        <dbReference type="Proteomes" id="UP000037510"/>
    </source>
</evidence>
<keyword evidence="3" id="KW-1185">Reference proteome</keyword>
<organism evidence="2 3">
    <name type="scientific">Operophtera brumata</name>
    <name type="common">Winter moth</name>
    <name type="synonym">Phalaena brumata</name>
    <dbReference type="NCBI Taxonomy" id="104452"/>
    <lineage>
        <taxon>Eukaryota</taxon>
        <taxon>Metazoa</taxon>
        <taxon>Ecdysozoa</taxon>
        <taxon>Arthropoda</taxon>
        <taxon>Hexapoda</taxon>
        <taxon>Insecta</taxon>
        <taxon>Pterygota</taxon>
        <taxon>Neoptera</taxon>
        <taxon>Endopterygota</taxon>
        <taxon>Lepidoptera</taxon>
        <taxon>Glossata</taxon>
        <taxon>Ditrysia</taxon>
        <taxon>Geometroidea</taxon>
        <taxon>Geometridae</taxon>
        <taxon>Larentiinae</taxon>
        <taxon>Operophtera</taxon>
    </lineage>
</organism>
<sequence>MLHTSGLNKTEQNFNYSTVHSFNFYENSELTNSNGSSKGGNEIPKVVMSVDKDRKNRKRRVVNVRNDMTTPTHLDCKVDALHDKLVISLHESYLERHKDCSTFLAGINIAKGQFKSLRDFVQVLLR</sequence>
<dbReference type="Proteomes" id="UP000037510">
    <property type="component" value="Unassembled WGS sequence"/>
</dbReference>
<feature type="region of interest" description="Disordered" evidence="1">
    <location>
        <begin position="31"/>
        <end position="56"/>
    </location>
</feature>
<feature type="non-terminal residue" evidence="2">
    <location>
        <position position="1"/>
    </location>
</feature>
<protein>
    <submittedName>
        <fullName evidence="2">Uncharacterized protein</fullName>
    </submittedName>
</protein>
<dbReference type="AlphaFoldDB" id="A0A0L7LHM3"/>
<accession>A0A0L7LHM3</accession>
<gene>
    <name evidence="2" type="ORF">OBRU01_08969</name>
</gene>
<proteinExistence type="predicted"/>
<evidence type="ECO:0000256" key="1">
    <source>
        <dbReference type="SAM" id="MobiDB-lite"/>
    </source>
</evidence>
<dbReference type="EMBL" id="JTDY01001106">
    <property type="protein sequence ID" value="KOB74864.1"/>
    <property type="molecule type" value="Genomic_DNA"/>
</dbReference>
<reference evidence="2 3" key="1">
    <citation type="journal article" date="2015" name="Genome Biol. Evol.">
        <title>The genome of winter moth (Operophtera brumata) provides a genomic perspective on sexual dimorphism and phenology.</title>
        <authorList>
            <person name="Derks M.F."/>
            <person name="Smit S."/>
            <person name="Salis L."/>
            <person name="Schijlen E."/>
            <person name="Bossers A."/>
            <person name="Mateman C."/>
            <person name="Pijl A.S."/>
            <person name="de Ridder D."/>
            <person name="Groenen M.A."/>
            <person name="Visser M.E."/>
            <person name="Megens H.J."/>
        </authorList>
    </citation>
    <scope>NUCLEOTIDE SEQUENCE [LARGE SCALE GENOMIC DNA]</scope>
    <source>
        <strain evidence="2">WM2013NL</strain>
        <tissue evidence="2">Head and thorax</tissue>
    </source>
</reference>
<comment type="caution">
    <text evidence="2">The sequence shown here is derived from an EMBL/GenBank/DDBJ whole genome shotgun (WGS) entry which is preliminary data.</text>
</comment>
<feature type="non-terminal residue" evidence="2">
    <location>
        <position position="126"/>
    </location>
</feature>
<evidence type="ECO:0000313" key="2">
    <source>
        <dbReference type="EMBL" id="KOB74864.1"/>
    </source>
</evidence>
<name>A0A0L7LHM3_OPEBR</name>